<protein>
    <submittedName>
        <fullName evidence="2">Uncharacterized protein</fullName>
    </submittedName>
</protein>
<name>A0A8J1UMQ7_OWEFU</name>
<organism evidence="2 3">
    <name type="scientific">Owenia fusiformis</name>
    <name type="common">Polychaete worm</name>
    <dbReference type="NCBI Taxonomy" id="6347"/>
    <lineage>
        <taxon>Eukaryota</taxon>
        <taxon>Metazoa</taxon>
        <taxon>Spiralia</taxon>
        <taxon>Lophotrochozoa</taxon>
        <taxon>Annelida</taxon>
        <taxon>Polychaeta</taxon>
        <taxon>Sedentaria</taxon>
        <taxon>Canalipalpata</taxon>
        <taxon>Sabellida</taxon>
        <taxon>Oweniida</taxon>
        <taxon>Oweniidae</taxon>
        <taxon>Owenia</taxon>
    </lineage>
</organism>
<dbReference type="EMBL" id="CAIIXF020000009">
    <property type="protein sequence ID" value="CAH1793795.1"/>
    <property type="molecule type" value="Genomic_DNA"/>
</dbReference>
<feature type="compositionally biased region" description="Polar residues" evidence="1">
    <location>
        <begin position="39"/>
        <end position="53"/>
    </location>
</feature>
<feature type="region of interest" description="Disordered" evidence="1">
    <location>
        <begin position="1"/>
        <end position="144"/>
    </location>
</feature>
<comment type="caution">
    <text evidence="2">The sequence shown here is derived from an EMBL/GenBank/DDBJ whole genome shotgun (WGS) entry which is preliminary data.</text>
</comment>
<dbReference type="Proteomes" id="UP000749559">
    <property type="component" value="Unassembled WGS sequence"/>
</dbReference>
<feature type="compositionally biased region" description="Low complexity" evidence="1">
    <location>
        <begin position="114"/>
        <end position="135"/>
    </location>
</feature>
<evidence type="ECO:0000256" key="1">
    <source>
        <dbReference type="SAM" id="MobiDB-lite"/>
    </source>
</evidence>
<accession>A0A8J1UMQ7</accession>
<dbReference type="AlphaFoldDB" id="A0A8J1UMQ7"/>
<feature type="compositionally biased region" description="Basic and acidic residues" evidence="1">
    <location>
        <begin position="68"/>
        <end position="85"/>
    </location>
</feature>
<feature type="compositionally biased region" description="Basic and acidic residues" evidence="1">
    <location>
        <begin position="15"/>
        <end position="28"/>
    </location>
</feature>
<gene>
    <name evidence="2" type="ORF">OFUS_LOCUS18598</name>
</gene>
<feature type="compositionally biased region" description="Basic residues" evidence="1">
    <location>
        <begin position="100"/>
        <end position="109"/>
    </location>
</feature>
<proteinExistence type="predicted"/>
<keyword evidence="3" id="KW-1185">Reference proteome</keyword>
<sequence>MESEREQTCSGQEFQDGRGHDSYSDKGLDSQAKGLGSPDENNNGLDSRQTNKGLDNPKHVRLNKRKSHENVDHLEKSVKRKKNDDIISFGSAGGLDSFKIPKKKHRSKSRKYDTSSSSSDDSDSSSSSSNSSSDSSTDKSFFDPLSESKKNQWKLDKSHSAFIKKYWAEETLTRETYDKMVDKVPLPKCETLKVQKVNRQITKLSSKAANKNDKHWQTVQNKLIDVMGPLCTIWKLIESNDLDKKMIKTLIQKAILIAGQTNQMLSYYRHYELLAPILSFDKQEIKEFLRVNKKRFISTPK</sequence>
<reference evidence="2" key="1">
    <citation type="submission" date="2022-03" db="EMBL/GenBank/DDBJ databases">
        <authorList>
            <person name="Martin C."/>
        </authorList>
    </citation>
    <scope>NUCLEOTIDE SEQUENCE</scope>
</reference>
<evidence type="ECO:0000313" key="2">
    <source>
        <dbReference type="EMBL" id="CAH1793795.1"/>
    </source>
</evidence>
<evidence type="ECO:0000313" key="3">
    <source>
        <dbReference type="Proteomes" id="UP000749559"/>
    </source>
</evidence>